<evidence type="ECO:0000313" key="3">
    <source>
        <dbReference type="Proteomes" id="UP000615326"/>
    </source>
</evidence>
<feature type="transmembrane region" description="Helical" evidence="1">
    <location>
        <begin position="6"/>
        <end position="25"/>
    </location>
</feature>
<dbReference type="EMBL" id="WOSW01000028">
    <property type="protein sequence ID" value="NHO33435.1"/>
    <property type="molecule type" value="Genomic_DNA"/>
</dbReference>
<name>A0ABX0KG97_9PROT</name>
<evidence type="ECO:0000256" key="1">
    <source>
        <dbReference type="SAM" id="Phobius"/>
    </source>
</evidence>
<keyword evidence="1" id="KW-0472">Membrane</keyword>
<protein>
    <submittedName>
        <fullName evidence="2">Uncharacterized protein</fullName>
    </submittedName>
</protein>
<organism evidence="2 3">
    <name type="scientific">Acetobacter fallax</name>
    <dbReference type="NCBI Taxonomy" id="1737473"/>
    <lineage>
        <taxon>Bacteria</taxon>
        <taxon>Pseudomonadati</taxon>
        <taxon>Pseudomonadota</taxon>
        <taxon>Alphaproteobacteria</taxon>
        <taxon>Acetobacterales</taxon>
        <taxon>Acetobacteraceae</taxon>
        <taxon>Acetobacter</taxon>
    </lineage>
</organism>
<dbReference type="Proteomes" id="UP000615326">
    <property type="component" value="Unassembled WGS sequence"/>
</dbReference>
<keyword evidence="1" id="KW-1133">Transmembrane helix</keyword>
<evidence type="ECO:0000313" key="2">
    <source>
        <dbReference type="EMBL" id="NHO33435.1"/>
    </source>
</evidence>
<gene>
    <name evidence="2" type="ORF">GOB84_12845</name>
</gene>
<sequence length="305" mass="34125">MDFVIKVFGIFLVLFGVGFPVWWLIKRGSIESRKGIGGKILTAGGLAGFFGVALIIQDRITTLKTPIGTIQAATEQAVADAGDVSKLRTQAQVQTATINLVASEATKAKELSETVVKQVMEAEKKLIALDAATNSAQVLLKSIKEDEDFTMAVIGAQNNDREMFDQLKKIAGDKSNKFSSRAYAAWNQIFLSHSRSMYDTFTVPWSNNIDPSSLSFDKLSTLFQETPSSIQPALIEYISKREDIHKVDRLEFMVNVIKNNKNLMNVEYAGRYFTRLTGQEQKINPMALDYLVSWWGEHRHEFEGK</sequence>
<proteinExistence type="predicted"/>
<comment type="caution">
    <text evidence="2">The sequence shown here is derived from an EMBL/GenBank/DDBJ whole genome shotgun (WGS) entry which is preliminary data.</text>
</comment>
<feature type="transmembrane region" description="Helical" evidence="1">
    <location>
        <begin position="37"/>
        <end position="56"/>
    </location>
</feature>
<accession>A0ABX0KG97</accession>
<keyword evidence="1" id="KW-0812">Transmembrane</keyword>
<dbReference type="RefSeq" id="WP_173577957.1">
    <property type="nucleotide sequence ID" value="NZ_WOSW01000028.1"/>
</dbReference>
<keyword evidence="3" id="KW-1185">Reference proteome</keyword>
<reference evidence="2 3" key="1">
    <citation type="journal article" date="2020" name="Int. J. Syst. Evol. Microbiol.">
        <title>Novel acetic acid bacteria from cider fermentations: Acetobacter conturbans sp. nov. and Acetobacter fallax sp. nov.</title>
        <authorList>
            <person name="Sombolestani A.S."/>
            <person name="Cleenwerck I."/>
            <person name="Cnockaert M."/>
            <person name="Borremans W."/>
            <person name="Wieme A.D."/>
            <person name="De Vuyst L."/>
            <person name="Vandamme P."/>
        </authorList>
    </citation>
    <scope>NUCLEOTIDE SEQUENCE [LARGE SCALE GENOMIC DNA]</scope>
    <source>
        <strain evidence="2 3">LMG 1637</strain>
    </source>
</reference>